<gene>
    <name evidence="1" type="ORF">M422DRAFT_31490</name>
</gene>
<proteinExistence type="predicted"/>
<sequence>MGIFHFLGFSLAFYAIYRFTATLTRNKLRAILTAVDDIPLLGLPRGCTRRIPGTAVVCGGSIAGLLTAKICGDHFDKVVIVEPEEWVTTEEGLHDRHRQALDNYSLEADHKRARVFQYTFMHGYQMFLPMALKKLFKNFEVEIRRAGGRLVPHDFQVYWSGIPFPMSDVWKGKEAPHVLGISRPLLETTLRRLVLESSPNVCYIAGSVVSMIQMGKDNVIQGVSIRPAGSSEVVQIAATMVADCTGPARIGFKCLKDLQSKSGATDNLEYLKKMYTHKLNTASFEFKIPSDMIPKLKALSFPGDFSRSWAVLNSAPDPDEERRGLGVICSENNTIHVACGGWGLENPPQTISEVREIASTLRLARPLPSWVIPFLDFLDKENLPCVHLHLRCPPAVWLQYHKATNLPSNFVALGDAVMNLNPLQGFGVTKACVDAVTLNGLLTRLPGNTLPSDFGHKFFDIQAKRIKGRWDQTKMEDYAYDTTIPSHGEDKDTYALWTRKFNRQLVKLLIKDPSVTATWVQTRDWLAPETDLLSPRILLKLGWMILSNTFSALF</sequence>
<dbReference type="OrthoDB" id="10051892at2759"/>
<evidence type="ECO:0000313" key="2">
    <source>
        <dbReference type="Proteomes" id="UP000054279"/>
    </source>
</evidence>
<dbReference type="AlphaFoldDB" id="A0A0C9V5E2"/>
<evidence type="ECO:0008006" key="3">
    <source>
        <dbReference type="Google" id="ProtNLM"/>
    </source>
</evidence>
<keyword evidence="2" id="KW-1185">Reference proteome</keyword>
<dbReference type="SUPFAM" id="SSF51905">
    <property type="entry name" value="FAD/NAD(P)-binding domain"/>
    <property type="match status" value="1"/>
</dbReference>
<dbReference type="HOGENOM" id="CLU_025587_1_0_1"/>
<protein>
    <recommendedName>
        <fullName evidence="3">Squalene monooxygenase</fullName>
    </recommendedName>
</protein>
<dbReference type="Proteomes" id="UP000054279">
    <property type="component" value="Unassembled WGS sequence"/>
</dbReference>
<organism evidence="1 2">
    <name type="scientific">Sphaerobolus stellatus (strain SS14)</name>
    <dbReference type="NCBI Taxonomy" id="990650"/>
    <lineage>
        <taxon>Eukaryota</taxon>
        <taxon>Fungi</taxon>
        <taxon>Dikarya</taxon>
        <taxon>Basidiomycota</taxon>
        <taxon>Agaricomycotina</taxon>
        <taxon>Agaricomycetes</taxon>
        <taxon>Phallomycetidae</taxon>
        <taxon>Geastrales</taxon>
        <taxon>Sphaerobolaceae</taxon>
        <taxon>Sphaerobolus</taxon>
    </lineage>
</organism>
<reference evidence="1 2" key="1">
    <citation type="submission" date="2014-06" db="EMBL/GenBank/DDBJ databases">
        <title>Evolutionary Origins and Diversification of the Mycorrhizal Mutualists.</title>
        <authorList>
            <consortium name="DOE Joint Genome Institute"/>
            <consortium name="Mycorrhizal Genomics Consortium"/>
            <person name="Kohler A."/>
            <person name="Kuo A."/>
            <person name="Nagy L.G."/>
            <person name="Floudas D."/>
            <person name="Copeland A."/>
            <person name="Barry K.W."/>
            <person name="Cichocki N."/>
            <person name="Veneault-Fourrey C."/>
            <person name="LaButti K."/>
            <person name="Lindquist E.A."/>
            <person name="Lipzen A."/>
            <person name="Lundell T."/>
            <person name="Morin E."/>
            <person name="Murat C."/>
            <person name="Riley R."/>
            <person name="Ohm R."/>
            <person name="Sun H."/>
            <person name="Tunlid A."/>
            <person name="Henrissat B."/>
            <person name="Grigoriev I.V."/>
            <person name="Hibbett D.S."/>
            <person name="Martin F."/>
        </authorList>
    </citation>
    <scope>NUCLEOTIDE SEQUENCE [LARGE SCALE GENOMIC DNA]</scope>
    <source>
        <strain evidence="1 2">SS14</strain>
    </source>
</reference>
<accession>A0A0C9V5E2</accession>
<name>A0A0C9V5E2_SPHS4</name>
<evidence type="ECO:0000313" key="1">
    <source>
        <dbReference type="EMBL" id="KIJ42124.1"/>
    </source>
</evidence>
<dbReference type="EMBL" id="KN837132">
    <property type="protein sequence ID" value="KIJ42124.1"/>
    <property type="molecule type" value="Genomic_DNA"/>
</dbReference>
<dbReference type="InterPro" id="IPR036188">
    <property type="entry name" value="FAD/NAD-bd_sf"/>
</dbReference>